<keyword evidence="8 10" id="KW-0067">ATP-binding</keyword>
<dbReference type="EMBL" id="MFGW01000016">
    <property type="protein sequence ID" value="OGF68144.1"/>
    <property type="molecule type" value="Genomic_DNA"/>
</dbReference>
<proteinExistence type="predicted"/>
<sequence length="324" mass="36093">MTEKKIKEIKLQHLNTRKFIAEKIKEIATVVGNGTAINALSGGVDSSAVTVLGYRALGERLLTYFIDNGLMREGEPEYVVGLFKKMGIKVILLDARKEFFGKLKGLTDPEEKREAITQAFYKDVFGKLVKESGARFLLHGTNYTDVEETVAGVKRQHNILDQLGIDTQKIYGYKVSEPLVQLRKPAVRVVAKALGLPKEIYSRPPFPGPALAARVIGEVTPERIKIVKHATKIVEEELRRTKAFQYLAILHADMVTGVRSGKRDFGSQIELRCWDSKDAVTAKVTRLPYPVLEKIAKRMTTEVPGVVSVTYNITTKPPSTIEAI</sequence>
<keyword evidence="5 10" id="KW-0547">Nucleotide-binding</keyword>
<dbReference type="AlphaFoldDB" id="A0A1F5VXH3"/>
<evidence type="ECO:0000259" key="11">
    <source>
        <dbReference type="PROSITE" id="PS51553"/>
    </source>
</evidence>
<dbReference type="Pfam" id="PF00958">
    <property type="entry name" value="GMP_synt_C"/>
    <property type="match status" value="1"/>
</dbReference>
<evidence type="ECO:0000256" key="5">
    <source>
        <dbReference type="ARBA" id="ARBA00022741"/>
    </source>
</evidence>
<dbReference type="InterPro" id="IPR025777">
    <property type="entry name" value="GMPS_ATP_PPase_dom"/>
</dbReference>
<evidence type="ECO:0000256" key="8">
    <source>
        <dbReference type="ARBA" id="ARBA00022840"/>
    </source>
</evidence>
<dbReference type="InterPro" id="IPR014729">
    <property type="entry name" value="Rossmann-like_a/b/a_fold"/>
</dbReference>
<dbReference type="EC" id="6.3.5.2" evidence="3"/>
<dbReference type="PROSITE" id="PS51553">
    <property type="entry name" value="GMPS_ATP_PPASE"/>
    <property type="match status" value="1"/>
</dbReference>
<protein>
    <recommendedName>
        <fullName evidence="3">GMP synthase (glutamine-hydrolyzing)</fullName>
        <ecNumber evidence="3">6.3.5.2</ecNumber>
    </recommendedName>
</protein>
<dbReference type="InterPro" id="IPR001674">
    <property type="entry name" value="GMP_synth_C"/>
</dbReference>
<dbReference type="GO" id="GO:0005829">
    <property type="term" value="C:cytosol"/>
    <property type="evidence" value="ECO:0007669"/>
    <property type="project" value="TreeGrafter"/>
</dbReference>
<name>A0A1F5VXH3_9BACT</name>
<keyword evidence="7 10" id="KW-0658">Purine biosynthesis</keyword>
<dbReference type="GO" id="GO:0005524">
    <property type="term" value="F:ATP binding"/>
    <property type="evidence" value="ECO:0007669"/>
    <property type="project" value="UniProtKB-UniRule"/>
</dbReference>
<dbReference type="STRING" id="1817863.A2Y62_19535"/>
<comment type="pathway">
    <text evidence="2">Purine metabolism; GMP biosynthesis; GMP from XMP (L-Gln route): step 1/1.</text>
</comment>
<dbReference type="SUPFAM" id="SSF52402">
    <property type="entry name" value="Adenine nucleotide alpha hydrolases-like"/>
    <property type="match status" value="1"/>
</dbReference>
<dbReference type="UniPathway" id="UPA00189">
    <property type="reaction ID" value="UER00296"/>
</dbReference>
<dbReference type="PANTHER" id="PTHR11922:SF2">
    <property type="entry name" value="GMP SYNTHASE [GLUTAMINE-HYDROLYZING]"/>
    <property type="match status" value="1"/>
</dbReference>
<feature type="binding site" evidence="10">
    <location>
        <begin position="41"/>
        <end position="47"/>
    </location>
    <ligand>
        <name>ATP</name>
        <dbReference type="ChEBI" id="CHEBI:30616"/>
    </ligand>
</feature>
<keyword evidence="6 10" id="KW-0332">GMP biosynthesis</keyword>
<organism evidence="12 13">
    <name type="scientific">Candidatus Fischerbacteria bacterium RBG_13_37_8</name>
    <dbReference type="NCBI Taxonomy" id="1817863"/>
    <lineage>
        <taxon>Bacteria</taxon>
        <taxon>Candidatus Fischeribacteriota</taxon>
    </lineage>
</organism>
<keyword evidence="9" id="KW-0315">Glutamine amidotransferase</keyword>
<evidence type="ECO:0000256" key="2">
    <source>
        <dbReference type="ARBA" id="ARBA00005153"/>
    </source>
</evidence>
<keyword evidence="4" id="KW-0436">Ligase</keyword>
<evidence type="ECO:0000256" key="10">
    <source>
        <dbReference type="PROSITE-ProRule" id="PRU00886"/>
    </source>
</evidence>
<evidence type="ECO:0000256" key="1">
    <source>
        <dbReference type="ARBA" id="ARBA00002332"/>
    </source>
</evidence>
<evidence type="ECO:0000256" key="9">
    <source>
        <dbReference type="ARBA" id="ARBA00022962"/>
    </source>
</evidence>
<evidence type="ECO:0000313" key="12">
    <source>
        <dbReference type="EMBL" id="OGF68144.1"/>
    </source>
</evidence>
<evidence type="ECO:0000256" key="7">
    <source>
        <dbReference type="ARBA" id="ARBA00022755"/>
    </source>
</evidence>
<dbReference type="Proteomes" id="UP000178943">
    <property type="component" value="Unassembled WGS sequence"/>
</dbReference>
<accession>A0A1F5VXH3</accession>
<dbReference type="GO" id="GO:0003921">
    <property type="term" value="F:GMP synthase activity"/>
    <property type="evidence" value="ECO:0007669"/>
    <property type="project" value="InterPro"/>
</dbReference>
<gene>
    <name evidence="12" type="ORF">A2Y62_19535</name>
</gene>
<dbReference type="PANTHER" id="PTHR11922">
    <property type="entry name" value="GMP SYNTHASE-RELATED"/>
    <property type="match status" value="1"/>
</dbReference>
<dbReference type="Gene3D" id="3.40.50.620">
    <property type="entry name" value="HUPs"/>
    <property type="match status" value="1"/>
</dbReference>
<reference evidence="12 13" key="1">
    <citation type="journal article" date="2016" name="Nat. Commun.">
        <title>Thousands of microbial genomes shed light on interconnected biogeochemical processes in an aquifer system.</title>
        <authorList>
            <person name="Anantharaman K."/>
            <person name="Brown C.T."/>
            <person name="Hug L.A."/>
            <person name="Sharon I."/>
            <person name="Castelle C.J."/>
            <person name="Probst A.J."/>
            <person name="Thomas B.C."/>
            <person name="Singh A."/>
            <person name="Wilkins M.J."/>
            <person name="Karaoz U."/>
            <person name="Brodie E.L."/>
            <person name="Williams K.H."/>
            <person name="Hubbard S.S."/>
            <person name="Banfield J.F."/>
        </authorList>
    </citation>
    <scope>NUCLEOTIDE SEQUENCE [LARGE SCALE GENOMIC DNA]</scope>
</reference>
<comment type="function">
    <text evidence="1">Catalyzes the synthesis of GMP from XMP.</text>
</comment>
<evidence type="ECO:0000256" key="3">
    <source>
        <dbReference type="ARBA" id="ARBA00012746"/>
    </source>
</evidence>
<evidence type="ECO:0000256" key="6">
    <source>
        <dbReference type="ARBA" id="ARBA00022749"/>
    </source>
</evidence>
<evidence type="ECO:0000313" key="13">
    <source>
        <dbReference type="Proteomes" id="UP000178943"/>
    </source>
</evidence>
<evidence type="ECO:0000256" key="4">
    <source>
        <dbReference type="ARBA" id="ARBA00022598"/>
    </source>
</evidence>
<dbReference type="Gene3D" id="3.30.300.10">
    <property type="match status" value="1"/>
</dbReference>
<feature type="domain" description="GMPS ATP-PPase" evidence="11">
    <location>
        <begin position="14"/>
        <end position="203"/>
    </location>
</feature>
<dbReference type="SUPFAM" id="SSF54810">
    <property type="entry name" value="GMP synthetase C-terminal dimerisation domain"/>
    <property type="match status" value="1"/>
</dbReference>
<comment type="caution">
    <text evidence="12">The sequence shown here is derived from an EMBL/GenBank/DDBJ whole genome shotgun (WGS) entry which is preliminary data.</text>
</comment>